<evidence type="ECO:0000256" key="12">
    <source>
        <dbReference type="SAM" id="Phobius"/>
    </source>
</evidence>
<feature type="coiled-coil region" evidence="10">
    <location>
        <begin position="213"/>
        <end position="247"/>
    </location>
</feature>
<dbReference type="InterPro" id="IPR001190">
    <property type="entry name" value="SRCR"/>
</dbReference>
<feature type="region of interest" description="Disordered" evidence="11">
    <location>
        <begin position="276"/>
        <end position="356"/>
    </location>
</feature>
<name>A0A8C0W373_CASCN</name>
<feature type="transmembrane region" description="Helical" evidence="12">
    <location>
        <begin position="59"/>
        <end position="84"/>
    </location>
</feature>
<dbReference type="Pfam" id="PF03523">
    <property type="entry name" value="Macscav_rec"/>
    <property type="match status" value="1"/>
</dbReference>
<dbReference type="PANTHER" id="PTHR48071:SF16">
    <property type="entry name" value="MACROPHAGE SCAVENGER RECEPTOR TYPES I AND II"/>
    <property type="match status" value="1"/>
</dbReference>
<gene>
    <name evidence="14" type="primary">Msr1</name>
</gene>
<keyword evidence="10" id="KW-0175">Coiled coil</keyword>
<organism evidence="14">
    <name type="scientific">Castor canadensis</name>
    <name type="common">American beaver</name>
    <dbReference type="NCBI Taxonomy" id="51338"/>
    <lineage>
        <taxon>Eukaryota</taxon>
        <taxon>Metazoa</taxon>
        <taxon>Chordata</taxon>
        <taxon>Craniata</taxon>
        <taxon>Vertebrata</taxon>
        <taxon>Euteleostomi</taxon>
        <taxon>Mammalia</taxon>
        <taxon>Eutheria</taxon>
        <taxon>Euarchontoglires</taxon>
        <taxon>Glires</taxon>
        <taxon>Rodentia</taxon>
        <taxon>Castorimorpha</taxon>
        <taxon>Castoridae</taxon>
        <taxon>Castor</taxon>
    </lineage>
</organism>
<dbReference type="PROSITE" id="PS50287">
    <property type="entry name" value="SRCR_2"/>
    <property type="match status" value="1"/>
</dbReference>
<feature type="disulfide bond" evidence="9">
    <location>
        <begin position="399"/>
        <end position="460"/>
    </location>
</feature>
<keyword evidence="3" id="KW-0735">Signal-anchor</keyword>
<evidence type="ECO:0000313" key="14">
    <source>
        <dbReference type="Ensembl" id="ENSCCNP00000001924.1"/>
    </source>
</evidence>
<feature type="disulfide bond" evidence="9">
    <location>
        <begin position="430"/>
        <end position="440"/>
    </location>
</feature>
<dbReference type="Ensembl" id="ENSCCNT00000002557.1">
    <property type="protein sequence ID" value="ENSCCNP00000001924.1"/>
    <property type="gene ID" value="ENSCCNG00000002119.1"/>
</dbReference>
<sequence length="462" mass="51141">MLFHMLDRIMEQCIFPDQEEDTHSYSESVKFDARSMTALIPPKPKNGPTLQEKLKSFRAALIALYLLVCAVLIPIIGIMAAQLLKWEMKDCRGGLINASDTPQSLMGRGNDSEDEVRFREVVTEHMNNMEKRLQYISDTEANLIDSEHFQNFSVTIDQRLNDFLLQLSTLVSSVQEHGNAIDEISKSLMSLNTTLLDVQLYIETLSSKLQESTHKQQEEISKLQEHVHNASAEIQSMKEEQAHVEQEIKREVKVLNNITNDLRLKDWEHSQTLRNITLIQGPPGPPGEKGDRGPIGASGLPGIPGQKGSPGLKGDRGAPGFPGRTGYSGPPGKMGRTGAPGQKGQKGERGSGSTLASKNTVRLVGGSEPHEGRVEIFHDGQWGTVCDDHWEMHVGRVVCRSLGYQGVQSVHKRAHFGEGTGPIWLNEVFCFGRESSIENCNIRQWGVRVCSHSEDAGVTCTL</sequence>
<evidence type="ECO:0000256" key="11">
    <source>
        <dbReference type="SAM" id="MobiDB-lite"/>
    </source>
</evidence>
<keyword evidence="4 12" id="KW-1133">Transmembrane helix</keyword>
<evidence type="ECO:0000256" key="5">
    <source>
        <dbReference type="ARBA" id="ARBA00023136"/>
    </source>
</evidence>
<dbReference type="Pfam" id="PF01391">
    <property type="entry name" value="Collagen"/>
    <property type="match status" value="1"/>
</dbReference>
<dbReference type="SUPFAM" id="SSF56487">
    <property type="entry name" value="SRCR-like"/>
    <property type="match status" value="1"/>
</dbReference>
<dbReference type="Gene3D" id="3.10.250.10">
    <property type="entry name" value="SRCR-like domain"/>
    <property type="match status" value="1"/>
</dbReference>
<dbReference type="InterPro" id="IPR008160">
    <property type="entry name" value="Collagen"/>
</dbReference>
<dbReference type="PROSITE" id="PS00420">
    <property type="entry name" value="SRCR_1"/>
    <property type="match status" value="1"/>
</dbReference>
<evidence type="ECO:0000259" key="13">
    <source>
        <dbReference type="PROSITE" id="PS50287"/>
    </source>
</evidence>
<dbReference type="Pfam" id="PF00530">
    <property type="entry name" value="SRCR"/>
    <property type="match status" value="1"/>
</dbReference>
<dbReference type="AlphaFoldDB" id="A0A8C0W373"/>
<dbReference type="GO" id="GO:0005044">
    <property type="term" value="F:scavenger receptor activity"/>
    <property type="evidence" value="ECO:0007669"/>
    <property type="project" value="InterPro"/>
</dbReference>
<dbReference type="SMART" id="SM00202">
    <property type="entry name" value="SR"/>
    <property type="match status" value="1"/>
</dbReference>
<keyword evidence="2 12" id="KW-0812">Transmembrane</keyword>
<protein>
    <recommendedName>
        <fullName evidence="13">SRCR domain-containing protein</fullName>
    </recommendedName>
</protein>
<dbReference type="GO" id="GO:0004252">
    <property type="term" value="F:serine-type endopeptidase activity"/>
    <property type="evidence" value="ECO:0007669"/>
    <property type="project" value="TreeGrafter"/>
</dbReference>
<reference evidence="14" key="1">
    <citation type="submission" date="2023-09" db="UniProtKB">
        <authorList>
            <consortium name="Ensembl"/>
        </authorList>
    </citation>
    <scope>IDENTIFICATION</scope>
</reference>
<dbReference type="FunFam" id="3.10.250.10:FF:000011">
    <property type="entry name" value="Scavenger receptor class A member 5"/>
    <property type="match status" value="1"/>
</dbReference>
<evidence type="ECO:0000256" key="1">
    <source>
        <dbReference type="ARBA" id="ARBA00004606"/>
    </source>
</evidence>
<accession>A0A8C0W373</accession>
<feature type="disulfide bond" evidence="9">
    <location>
        <begin position="386"/>
        <end position="450"/>
    </location>
</feature>
<keyword evidence="8" id="KW-0325">Glycoprotein</keyword>
<dbReference type="InterPro" id="IPR003543">
    <property type="entry name" value="SR-AI/II"/>
</dbReference>
<keyword evidence="5 12" id="KW-0472">Membrane</keyword>
<comment type="subcellular location">
    <subcellularLocation>
        <location evidence="1">Membrane</location>
        <topology evidence="1">Single-pass type II membrane protein</topology>
    </subcellularLocation>
</comment>
<evidence type="ECO:0000256" key="8">
    <source>
        <dbReference type="ARBA" id="ARBA00023180"/>
    </source>
</evidence>
<feature type="domain" description="SRCR" evidence="13">
    <location>
        <begin position="361"/>
        <end position="461"/>
    </location>
</feature>
<evidence type="ECO:0000256" key="7">
    <source>
        <dbReference type="ARBA" id="ARBA00023170"/>
    </source>
</evidence>
<evidence type="ECO:0000256" key="6">
    <source>
        <dbReference type="ARBA" id="ARBA00023157"/>
    </source>
</evidence>
<evidence type="ECO:0000256" key="9">
    <source>
        <dbReference type="PROSITE-ProRule" id="PRU00196"/>
    </source>
</evidence>
<dbReference type="PRINTS" id="PR00258">
    <property type="entry name" value="SPERACTRCPTR"/>
</dbReference>
<dbReference type="InterPro" id="IPR036772">
    <property type="entry name" value="SRCR-like_dom_sf"/>
</dbReference>
<dbReference type="GO" id="GO:0031638">
    <property type="term" value="P:zymogen activation"/>
    <property type="evidence" value="ECO:0007669"/>
    <property type="project" value="TreeGrafter"/>
</dbReference>
<dbReference type="GO" id="GO:0005886">
    <property type="term" value="C:plasma membrane"/>
    <property type="evidence" value="ECO:0007669"/>
    <property type="project" value="TreeGrafter"/>
</dbReference>
<dbReference type="GO" id="GO:0006898">
    <property type="term" value="P:receptor-mediated endocytosis"/>
    <property type="evidence" value="ECO:0007669"/>
    <property type="project" value="InterPro"/>
</dbReference>
<evidence type="ECO:0000256" key="2">
    <source>
        <dbReference type="ARBA" id="ARBA00022692"/>
    </source>
</evidence>
<evidence type="ECO:0000256" key="10">
    <source>
        <dbReference type="SAM" id="Coils"/>
    </source>
</evidence>
<dbReference type="PRINTS" id="PR01408">
    <property type="entry name" value="MACSCAVRCPTR"/>
</dbReference>
<proteinExistence type="predicted"/>
<evidence type="ECO:0000256" key="3">
    <source>
        <dbReference type="ARBA" id="ARBA00022968"/>
    </source>
</evidence>
<dbReference type="PANTHER" id="PTHR48071">
    <property type="entry name" value="SRCR DOMAIN-CONTAINING PROTEIN"/>
    <property type="match status" value="1"/>
</dbReference>
<keyword evidence="7" id="KW-0675">Receptor</keyword>
<evidence type="ECO:0000256" key="4">
    <source>
        <dbReference type="ARBA" id="ARBA00022989"/>
    </source>
</evidence>
<keyword evidence="6 9" id="KW-1015">Disulfide bond</keyword>